<dbReference type="PANTHER" id="PTHR22604:SF105">
    <property type="entry name" value="TRANS-1,2-DIHYDROBENZENE-1,2-DIOL DEHYDROGENASE"/>
    <property type="match status" value="1"/>
</dbReference>
<keyword evidence="7" id="KW-1185">Reference proteome</keyword>
<proteinExistence type="inferred from homology"/>
<dbReference type="Proteomes" id="UP000181917">
    <property type="component" value="Unassembled WGS sequence"/>
</dbReference>
<gene>
    <name evidence="6" type="ORF">SAMN04489742_0761</name>
</gene>
<dbReference type="STRING" id="37928.SAMN04489742_0761"/>
<dbReference type="InterPro" id="IPR050984">
    <property type="entry name" value="Gfo/Idh/MocA_domain"/>
</dbReference>
<evidence type="ECO:0000256" key="2">
    <source>
        <dbReference type="ARBA" id="ARBA00023002"/>
    </source>
</evidence>
<evidence type="ECO:0000256" key="3">
    <source>
        <dbReference type="ARBA" id="ARBA00023027"/>
    </source>
</evidence>
<protein>
    <submittedName>
        <fullName evidence="6">Predicted dehydrogenase</fullName>
    </submittedName>
</protein>
<dbReference type="AlphaFoldDB" id="A0A1H1A5J3"/>
<evidence type="ECO:0000256" key="1">
    <source>
        <dbReference type="ARBA" id="ARBA00010928"/>
    </source>
</evidence>
<evidence type="ECO:0000313" key="7">
    <source>
        <dbReference type="Proteomes" id="UP000181917"/>
    </source>
</evidence>
<dbReference type="GO" id="GO:0016491">
    <property type="term" value="F:oxidoreductase activity"/>
    <property type="evidence" value="ECO:0007669"/>
    <property type="project" value="UniProtKB-KW"/>
</dbReference>
<dbReference type="InterPro" id="IPR036291">
    <property type="entry name" value="NAD(P)-bd_dom_sf"/>
</dbReference>
<organism evidence="6 7">
    <name type="scientific">Crystallibacter crystallopoietes</name>
    <dbReference type="NCBI Taxonomy" id="37928"/>
    <lineage>
        <taxon>Bacteria</taxon>
        <taxon>Bacillati</taxon>
        <taxon>Actinomycetota</taxon>
        <taxon>Actinomycetes</taxon>
        <taxon>Micrococcales</taxon>
        <taxon>Micrococcaceae</taxon>
        <taxon>Crystallibacter</taxon>
    </lineage>
</organism>
<reference evidence="6 7" key="1">
    <citation type="submission" date="2016-10" db="EMBL/GenBank/DDBJ databases">
        <authorList>
            <person name="de Groot N.N."/>
        </authorList>
    </citation>
    <scope>NUCLEOTIDE SEQUENCE [LARGE SCALE GENOMIC DNA]</scope>
    <source>
        <strain evidence="6 7">DSM 20117</strain>
    </source>
</reference>
<evidence type="ECO:0000259" key="4">
    <source>
        <dbReference type="Pfam" id="PF01408"/>
    </source>
</evidence>
<dbReference type="Gene3D" id="3.30.360.10">
    <property type="entry name" value="Dihydrodipicolinate Reductase, domain 2"/>
    <property type="match status" value="1"/>
</dbReference>
<dbReference type="GO" id="GO:0000166">
    <property type="term" value="F:nucleotide binding"/>
    <property type="evidence" value="ECO:0007669"/>
    <property type="project" value="InterPro"/>
</dbReference>
<evidence type="ECO:0000313" key="6">
    <source>
        <dbReference type="EMBL" id="SDQ34889.1"/>
    </source>
</evidence>
<accession>A0A1H1A5J3</accession>
<name>A0A1H1A5J3_9MICC</name>
<dbReference type="InterPro" id="IPR000683">
    <property type="entry name" value="Gfo/Idh/MocA-like_OxRdtase_N"/>
</dbReference>
<comment type="similarity">
    <text evidence="1">Belongs to the Gfo/Idh/MocA family.</text>
</comment>
<evidence type="ECO:0000259" key="5">
    <source>
        <dbReference type="Pfam" id="PF22725"/>
    </source>
</evidence>
<dbReference type="InterPro" id="IPR055170">
    <property type="entry name" value="GFO_IDH_MocA-like_dom"/>
</dbReference>
<keyword evidence="2" id="KW-0560">Oxidoreductase</keyword>
<keyword evidence="3" id="KW-0520">NAD</keyword>
<dbReference type="Pfam" id="PF01408">
    <property type="entry name" value="GFO_IDH_MocA"/>
    <property type="match status" value="1"/>
</dbReference>
<dbReference type="SUPFAM" id="SSF51735">
    <property type="entry name" value="NAD(P)-binding Rossmann-fold domains"/>
    <property type="match status" value="1"/>
</dbReference>
<feature type="domain" description="Gfo/Idh/MocA-like oxidoreductase N-terminal" evidence="4">
    <location>
        <begin position="40"/>
        <end position="162"/>
    </location>
</feature>
<dbReference type="Pfam" id="PF22725">
    <property type="entry name" value="GFO_IDH_MocA_C3"/>
    <property type="match status" value="1"/>
</dbReference>
<dbReference type="SUPFAM" id="SSF55347">
    <property type="entry name" value="Glyceraldehyde-3-phosphate dehydrogenase-like, C-terminal domain"/>
    <property type="match status" value="1"/>
</dbReference>
<dbReference type="Gene3D" id="3.40.50.720">
    <property type="entry name" value="NAD(P)-binding Rossmann-like Domain"/>
    <property type="match status" value="1"/>
</dbReference>
<dbReference type="EMBL" id="FNKH01000002">
    <property type="protein sequence ID" value="SDQ34889.1"/>
    <property type="molecule type" value="Genomic_DNA"/>
</dbReference>
<dbReference type="PANTHER" id="PTHR22604">
    <property type="entry name" value="OXIDOREDUCTASES"/>
    <property type="match status" value="1"/>
</dbReference>
<sequence>MDVIIRSGNDGFMTTPPRIITPPCAAPGAPSPLTATGRPLRWGVVSTGKVAAKVSGDIALLEDSVLQAVSSRVAENALAFRDQFGFATAYFDNDGGKGYEQLFADPDVDIVYVATPHGQHYEIARSALEAGKNVLCEKSLTINAREALELAELARSNSLFLMEAVWTRFLPIVHRAWEILHSGELGVIQWLQADIGFPALYDPAARLWNPTAGGGALLDLTVYPLTWALGTLGFPQTITAVGHVNDDGVDAQNALTLTYSSGAQAQLTSSLLASSPRTATVCGSNGWLRTNSPLHNPTELIIREHNSTPRIETFEPVGQNYVYELRDVTRCIQQGLLESPTMPLDDTLNTMRLFDGVRAQLGVSYVNDRAVPVAD</sequence>
<feature type="domain" description="GFO/IDH/MocA-like oxidoreductase" evidence="5">
    <location>
        <begin position="174"/>
        <end position="289"/>
    </location>
</feature>